<dbReference type="EMBL" id="PNBA02000018">
    <property type="protein sequence ID" value="KAG6393241.1"/>
    <property type="molecule type" value="Genomic_DNA"/>
</dbReference>
<dbReference type="AlphaFoldDB" id="A0A8X8WFW1"/>
<accession>A0A8X8WFW1</accession>
<organism evidence="1">
    <name type="scientific">Salvia splendens</name>
    <name type="common">Scarlet sage</name>
    <dbReference type="NCBI Taxonomy" id="180675"/>
    <lineage>
        <taxon>Eukaryota</taxon>
        <taxon>Viridiplantae</taxon>
        <taxon>Streptophyta</taxon>
        <taxon>Embryophyta</taxon>
        <taxon>Tracheophyta</taxon>
        <taxon>Spermatophyta</taxon>
        <taxon>Magnoliopsida</taxon>
        <taxon>eudicotyledons</taxon>
        <taxon>Gunneridae</taxon>
        <taxon>Pentapetalae</taxon>
        <taxon>asterids</taxon>
        <taxon>lamiids</taxon>
        <taxon>Lamiales</taxon>
        <taxon>Lamiaceae</taxon>
        <taxon>Nepetoideae</taxon>
        <taxon>Mentheae</taxon>
        <taxon>Salviinae</taxon>
        <taxon>Salvia</taxon>
        <taxon>Salvia subgen. Calosphace</taxon>
        <taxon>core Calosphace</taxon>
    </lineage>
</organism>
<evidence type="ECO:0000313" key="1">
    <source>
        <dbReference type="EMBL" id="KAG6393241.1"/>
    </source>
</evidence>
<protein>
    <submittedName>
        <fullName evidence="1">Uncharacterized protein</fullName>
    </submittedName>
</protein>
<comment type="caution">
    <text evidence="1">The sequence shown here is derived from an EMBL/GenBank/DDBJ whole genome shotgun (WGS) entry which is preliminary data.</text>
</comment>
<name>A0A8X8WFW1_SALSN</name>
<sequence>MCPYCCNLKIDSDDTGYSRPLEGMAGVIALLGKMHEDTNVTLLHLFTRVGHEVDLSKTRRELFNLLGNIPDLSLTDKFVVCETLGGNPARLDLFMGLPDSVKPAYVTRLSKHNFRIRSSSSIFHCRRKLAQFRVAATLNALPRRLVVFTEASRCICKVIALGLRRFDCNNSDRKMPTAGDLRLRPELENTLGMSVTQGSIDTGHSECKKRKAVDGMEGVLALLSKMHEDTIATLQHLSTRIGYAVDLSKMRRELFNLLGNIPDLSLDDKFDVCEALGEKPERLDLFMGLPDSVKPAYVSRVLKQKRQNKQAL</sequence>
<proteinExistence type="predicted"/>
<dbReference type="Proteomes" id="UP000298416">
    <property type="component" value="Unassembled WGS sequence"/>
</dbReference>
<evidence type="ECO:0000313" key="2">
    <source>
        <dbReference type="Proteomes" id="UP000298416"/>
    </source>
</evidence>
<reference evidence="1" key="2">
    <citation type="submission" date="2020-08" db="EMBL/GenBank/DDBJ databases">
        <title>Plant Genome Project.</title>
        <authorList>
            <person name="Zhang R.-G."/>
        </authorList>
    </citation>
    <scope>NUCLEOTIDE SEQUENCE</scope>
    <source>
        <strain evidence="1">Huo1</strain>
        <tissue evidence="1">Leaf</tissue>
    </source>
</reference>
<gene>
    <name evidence="1" type="ORF">SASPL_147477</name>
</gene>
<keyword evidence="2" id="KW-1185">Reference proteome</keyword>
<reference evidence="1" key="1">
    <citation type="submission" date="2018-01" db="EMBL/GenBank/DDBJ databases">
        <authorList>
            <person name="Mao J.F."/>
        </authorList>
    </citation>
    <scope>NUCLEOTIDE SEQUENCE</scope>
    <source>
        <strain evidence="1">Huo1</strain>
        <tissue evidence="1">Leaf</tissue>
    </source>
</reference>